<dbReference type="AlphaFoldDB" id="A0A7V6TXP1"/>
<accession>A0A7V6TXP1</accession>
<evidence type="ECO:0000313" key="1">
    <source>
        <dbReference type="EMBL" id="HHV66023.1"/>
    </source>
</evidence>
<dbReference type="Proteomes" id="UP000551563">
    <property type="component" value="Unassembled WGS sequence"/>
</dbReference>
<dbReference type="GO" id="GO:0015562">
    <property type="term" value="F:efflux transmembrane transporter activity"/>
    <property type="evidence" value="ECO:0007669"/>
    <property type="project" value="TreeGrafter"/>
</dbReference>
<dbReference type="SUPFAM" id="SSF111369">
    <property type="entry name" value="HlyD-like secretion proteins"/>
    <property type="match status" value="1"/>
</dbReference>
<proteinExistence type="predicted"/>
<feature type="non-terminal residue" evidence="1">
    <location>
        <position position="123"/>
    </location>
</feature>
<dbReference type="Gene3D" id="1.10.287.470">
    <property type="entry name" value="Helix hairpin bin"/>
    <property type="match status" value="1"/>
</dbReference>
<sequence length="123" mass="13599">MKPKSKRRFRWRLWLAVLIALLIVGYFVVRALTKEEPLPATTEIRRGEIESSVLATGTLRPKNLVAIGAQATGRILSLKVKPGQQIKAGEVVALIDSTNQQNELNKAQASLRQNEATRAQNLA</sequence>
<dbReference type="PANTHER" id="PTHR30469">
    <property type="entry name" value="MULTIDRUG RESISTANCE PROTEIN MDTA"/>
    <property type="match status" value="1"/>
</dbReference>
<dbReference type="EMBL" id="DUMN01000001">
    <property type="protein sequence ID" value="HHV66023.1"/>
    <property type="molecule type" value="Genomic_DNA"/>
</dbReference>
<dbReference type="GO" id="GO:1990281">
    <property type="term" value="C:efflux pump complex"/>
    <property type="evidence" value="ECO:0007669"/>
    <property type="project" value="TreeGrafter"/>
</dbReference>
<dbReference type="Gene3D" id="2.40.50.100">
    <property type="match status" value="1"/>
</dbReference>
<name>A0A7V6TXP1_9HYPH</name>
<dbReference type="PANTHER" id="PTHR30469:SF33">
    <property type="entry name" value="SLR1207 PROTEIN"/>
    <property type="match status" value="1"/>
</dbReference>
<comment type="caution">
    <text evidence="1">The sequence shown here is derived from an EMBL/GenBank/DDBJ whole genome shotgun (WGS) entry which is preliminary data.</text>
</comment>
<reference evidence="1 2" key="1">
    <citation type="journal article" date="2020" name="Biotechnol. Biofuels">
        <title>New insights from the biogas microbiome by comprehensive genome-resolved metagenomics of nearly 1600 species originating from multiple anaerobic digesters.</title>
        <authorList>
            <person name="Campanaro S."/>
            <person name="Treu L."/>
            <person name="Rodriguez-R L.M."/>
            <person name="Kovalovszki A."/>
            <person name="Ziels R.M."/>
            <person name="Maus I."/>
            <person name="Zhu X."/>
            <person name="Kougias P.G."/>
            <person name="Basile A."/>
            <person name="Luo G."/>
            <person name="Schluter A."/>
            <person name="Konstantinidis K.T."/>
            <person name="Angelidaki I."/>
        </authorList>
    </citation>
    <scope>NUCLEOTIDE SEQUENCE [LARGE SCALE GENOMIC DNA]</scope>
    <source>
        <strain evidence="1">AS04akNAM_66</strain>
    </source>
</reference>
<evidence type="ECO:0000313" key="2">
    <source>
        <dbReference type="Proteomes" id="UP000551563"/>
    </source>
</evidence>
<protein>
    <submittedName>
        <fullName evidence="1">Biotin/lipoyl-binding protein</fullName>
    </submittedName>
</protein>
<gene>
    <name evidence="1" type="ORF">GXX48_00005</name>
</gene>
<organism evidence="1 2">
    <name type="scientific">Brucella intermedia</name>
    <dbReference type="NCBI Taxonomy" id="94625"/>
    <lineage>
        <taxon>Bacteria</taxon>
        <taxon>Pseudomonadati</taxon>
        <taxon>Pseudomonadota</taxon>
        <taxon>Alphaproteobacteria</taxon>
        <taxon>Hyphomicrobiales</taxon>
        <taxon>Brucellaceae</taxon>
        <taxon>Brucella/Ochrobactrum group</taxon>
        <taxon>Brucella</taxon>
    </lineage>
</organism>